<name>A0AAV6TTH1_9ARAC</name>
<gene>
    <name evidence="6" type="ORF">JTE90_020632</name>
</gene>
<accession>A0AAV6TTH1</accession>
<comment type="subcellular location">
    <subcellularLocation>
        <location evidence="1">Nucleus</location>
    </subcellularLocation>
</comment>
<feature type="domain" description="DNA endonuclease activator Ctp1 C-terminal" evidence="5">
    <location>
        <begin position="47"/>
        <end position="71"/>
    </location>
</feature>
<keyword evidence="2" id="KW-0227">DNA damage</keyword>
<evidence type="ECO:0000313" key="6">
    <source>
        <dbReference type="EMBL" id="KAG8174902.1"/>
    </source>
</evidence>
<dbReference type="Proteomes" id="UP000827092">
    <property type="component" value="Unassembled WGS sequence"/>
</dbReference>
<dbReference type="EMBL" id="JAFNEN010001118">
    <property type="protein sequence ID" value="KAG8174902.1"/>
    <property type="molecule type" value="Genomic_DNA"/>
</dbReference>
<evidence type="ECO:0000313" key="7">
    <source>
        <dbReference type="Proteomes" id="UP000827092"/>
    </source>
</evidence>
<keyword evidence="7" id="KW-1185">Reference proteome</keyword>
<dbReference type="AlphaFoldDB" id="A0AAV6TTH1"/>
<evidence type="ECO:0000256" key="4">
    <source>
        <dbReference type="SAM" id="MobiDB-lite"/>
    </source>
</evidence>
<reference evidence="6 7" key="1">
    <citation type="journal article" date="2022" name="Nat. Ecol. Evol.">
        <title>A masculinizing supergene underlies an exaggerated male reproductive morph in a spider.</title>
        <authorList>
            <person name="Hendrickx F."/>
            <person name="De Corte Z."/>
            <person name="Sonet G."/>
            <person name="Van Belleghem S.M."/>
            <person name="Kostlbacher S."/>
            <person name="Vangestel C."/>
        </authorList>
    </citation>
    <scope>NUCLEOTIDE SEQUENCE [LARGE SCALE GENOMIC DNA]</scope>
    <source>
        <strain evidence="6">W744_W776</strain>
    </source>
</reference>
<comment type="caution">
    <text evidence="6">The sequence shown here is derived from an EMBL/GenBank/DDBJ whole genome shotgun (WGS) entry which is preliminary data.</text>
</comment>
<organism evidence="6 7">
    <name type="scientific">Oedothorax gibbosus</name>
    <dbReference type="NCBI Taxonomy" id="931172"/>
    <lineage>
        <taxon>Eukaryota</taxon>
        <taxon>Metazoa</taxon>
        <taxon>Ecdysozoa</taxon>
        <taxon>Arthropoda</taxon>
        <taxon>Chelicerata</taxon>
        <taxon>Arachnida</taxon>
        <taxon>Araneae</taxon>
        <taxon>Araneomorphae</taxon>
        <taxon>Entelegynae</taxon>
        <taxon>Araneoidea</taxon>
        <taxon>Linyphiidae</taxon>
        <taxon>Erigoninae</taxon>
        <taxon>Oedothorax</taxon>
    </lineage>
</organism>
<sequence length="156" mass="17929">MGHEAKVDDFNRVPACALTKRQYRRRCMQGEVCRECQPWFDAFGGVQESSRHRVSARRPPTPPGFWSMDFADDDAAIPIEKCLLPQKHTNKYDQPVVPKPASRPPMPDKKGWTRAVKPQPDDRIFQLPLLFDCHCSLIAISSPLGLLFQIYKLQMY</sequence>
<proteinExistence type="predicted"/>
<dbReference type="Pfam" id="PF08573">
    <property type="entry name" value="SAE2"/>
    <property type="match status" value="1"/>
</dbReference>
<evidence type="ECO:0000256" key="3">
    <source>
        <dbReference type="ARBA" id="ARBA00023242"/>
    </source>
</evidence>
<feature type="region of interest" description="Disordered" evidence="4">
    <location>
        <begin position="90"/>
        <end position="113"/>
    </location>
</feature>
<keyword evidence="3" id="KW-0539">Nucleus</keyword>
<evidence type="ECO:0000256" key="1">
    <source>
        <dbReference type="ARBA" id="ARBA00004123"/>
    </source>
</evidence>
<dbReference type="GO" id="GO:0006281">
    <property type="term" value="P:DNA repair"/>
    <property type="evidence" value="ECO:0007669"/>
    <property type="project" value="InterPro"/>
</dbReference>
<dbReference type="InterPro" id="IPR013882">
    <property type="entry name" value="Ctp1_C"/>
</dbReference>
<evidence type="ECO:0000259" key="5">
    <source>
        <dbReference type="Pfam" id="PF08573"/>
    </source>
</evidence>
<dbReference type="GO" id="GO:0005634">
    <property type="term" value="C:nucleus"/>
    <property type="evidence" value="ECO:0007669"/>
    <property type="project" value="UniProtKB-SubCell"/>
</dbReference>
<evidence type="ECO:0000256" key="2">
    <source>
        <dbReference type="ARBA" id="ARBA00022763"/>
    </source>
</evidence>
<protein>
    <recommendedName>
        <fullName evidence="5">DNA endonuclease activator Ctp1 C-terminal domain-containing protein</fullName>
    </recommendedName>
</protein>